<comment type="caution">
    <text evidence="2">The sequence shown here is derived from an EMBL/GenBank/DDBJ whole genome shotgun (WGS) entry which is preliminary data.</text>
</comment>
<evidence type="ECO:0000313" key="2">
    <source>
        <dbReference type="EMBL" id="GIQ68344.1"/>
    </source>
</evidence>
<dbReference type="AlphaFoldDB" id="A0A8J4M1A8"/>
<proteinExistence type="predicted"/>
<evidence type="ECO:0000259" key="1">
    <source>
        <dbReference type="Pfam" id="PF00583"/>
    </source>
</evidence>
<dbReference type="EMBL" id="BOVK01000015">
    <property type="protein sequence ID" value="GIQ68344.1"/>
    <property type="molecule type" value="Genomic_DNA"/>
</dbReference>
<dbReference type="SUPFAM" id="SSF55729">
    <property type="entry name" value="Acyl-CoA N-acyltransferases (Nat)"/>
    <property type="match status" value="1"/>
</dbReference>
<name>A0A8J4M1A8_9BACL</name>
<dbReference type="RefSeq" id="WP_213410941.1">
    <property type="nucleotide sequence ID" value="NZ_BOVK01000015.1"/>
</dbReference>
<dbReference type="GO" id="GO:0016747">
    <property type="term" value="F:acyltransferase activity, transferring groups other than amino-acyl groups"/>
    <property type="evidence" value="ECO:0007669"/>
    <property type="project" value="InterPro"/>
</dbReference>
<organism evidence="2 3">
    <name type="scientific">Xylanibacillus composti</name>
    <dbReference type="NCBI Taxonomy" id="1572762"/>
    <lineage>
        <taxon>Bacteria</taxon>
        <taxon>Bacillati</taxon>
        <taxon>Bacillota</taxon>
        <taxon>Bacilli</taxon>
        <taxon>Bacillales</taxon>
        <taxon>Paenibacillaceae</taxon>
        <taxon>Xylanibacillus</taxon>
    </lineage>
</organism>
<feature type="domain" description="N-acetyltransferase" evidence="1">
    <location>
        <begin position="77"/>
        <end position="128"/>
    </location>
</feature>
<reference evidence="2" key="1">
    <citation type="submission" date="2021-04" db="EMBL/GenBank/DDBJ databases">
        <title>Draft genome sequence of Xylanibacillus composti strain K13.</title>
        <authorList>
            <person name="Uke A."/>
            <person name="Chhe C."/>
            <person name="Baramee S."/>
            <person name="Kosugi A."/>
        </authorList>
    </citation>
    <scope>NUCLEOTIDE SEQUENCE</scope>
    <source>
        <strain evidence="2">K13</strain>
    </source>
</reference>
<dbReference type="InterPro" id="IPR000182">
    <property type="entry name" value="GNAT_dom"/>
</dbReference>
<gene>
    <name evidence="2" type="ORF">XYCOK13_11680</name>
</gene>
<dbReference type="InterPro" id="IPR016181">
    <property type="entry name" value="Acyl_CoA_acyltransferase"/>
</dbReference>
<protein>
    <recommendedName>
        <fullName evidence="1">N-acetyltransferase domain-containing protein</fullName>
    </recommendedName>
</protein>
<accession>A0A8J4M1A8</accession>
<sequence length="156" mass="17711">MKGRESETRAFQLPAVDFEDLRYLLEELTLDKVEVQNPYGGRALGKVEVDSAEGKVSMVLRSELYCHVASIYQSLIIDRIALAPERMGIGTRVVEWLNDYAQRKGFDRICIRNAHTDASVGLAHKLGFINVPVDVHLREMFSKEESSDFHLLISRC</sequence>
<keyword evidence="3" id="KW-1185">Reference proteome</keyword>
<dbReference type="Pfam" id="PF00583">
    <property type="entry name" value="Acetyltransf_1"/>
    <property type="match status" value="1"/>
</dbReference>
<dbReference type="Proteomes" id="UP000677918">
    <property type="component" value="Unassembled WGS sequence"/>
</dbReference>
<evidence type="ECO:0000313" key="3">
    <source>
        <dbReference type="Proteomes" id="UP000677918"/>
    </source>
</evidence>
<dbReference type="Gene3D" id="3.40.630.30">
    <property type="match status" value="1"/>
</dbReference>